<reference evidence="3 4" key="1">
    <citation type="submission" date="2013-06" db="EMBL/GenBank/DDBJ databases">
        <authorList>
            <person name="Weinstock G."/>
            <person name="Sodergren E."/>
            <person name="Clifton S."/>
            <person name="Fulton L."/>
            <person name="Fulton B."/>
            <person name="Courtney L."/>
            <person name="Fronick C."/>
            <person name="Harrison M."/>
            <person name="Strong C."/>
            <person name="Farmer C."/>
            <person name="Delahaunty K."/>
            <person name="Markovic C."/>
            <person name="Hall O."/>
            <person name="Minx P."/>
            <person name="Tomlinson C."/>
            <person name="Mitreva M."/>
            <person name="Nelson J."/>
            <person name="Hou S."/>
            <person name="Wollam A."/>
            <person name="Pepin K.H."/>
            <person name="Johnson M."/>
            <person name="Bhonagiri V."/>
            <person name="Nash W.E."/>
            <person name="Warren W."/>
            <person name="Chinwalla A."/>
            <person name="Mardis E.R."/>
            <person name="Wilson R.K."/>
        </authorList>
    </citation>
    <scope>NUCLEOTIDE SEQUENCE [LARGE SCALE GENOMIC DNA]</scope>
    <source>
        <strain evidence="3 4">ATCC 51271</strain>
    </source>
</reference>
<dbReference type="InterPro" id="IPR025557">
    <property type="entry name" value="DUF4282"/>
</dbReference>
<feature type="region of interest" description="Disordered" evidence="1">
    <location>
        <begin position="1"/>
        <end position="29"/>
    </location>
</feature>
<name>V2XY99_9FIRM</name>
<keyword evidence="2" id="KW-0472">Membrane</keyword>
<evidence type="ECO:0008006" key="5">
    <source>
        <dbReference type="Google" id="ProtNLM"/>
    </source>
</evidence>
<evidence type="ECO:0000256" key="1">
    <source>
        <dbReference type="SAM" id="MobiDB-lite"/>
    </source>
</evidence>
<dbReference type="EMBL" id="ACIL03000021">
    <property type="protein sequence ID" value="ESL01703.1"/>
    <property type="molecule type" value="Genomic_DNA"/>
</dbReference>
<protein>
    <recommendedName>
        <fullName evidence="5">DUF4282 domain-containing protein</fullName>
    </recommendedName>
</protein>
<keyword evidence="4" id="KW-1185">Reference proteome</keyword>
<evidence type="ECO:0000313" key="4">
    <source>
        <dbReference type="Proteomes" id="UP000018227"/>
    </source>
</evidence>
<dbReference type="HOGENOM" id="CLU_1831523_0_0_9"/>
<comment type="caution">
    <text evidence="3">The sequence shown here is derived from an EMBL/GenBank/DDBJ whole genome shotgun (WGS) entry which is preliminary data.</text>
</comment>
<organism evidence="3 4">
    <name type="scientific">Catonella morbi ATCC 51271</name>
    <dbReference type="NCBI Taxonomy" id="592026"/>
    <lineage>
        <taxon>Bacteria</taxon>
        <taxon>Bacillati</taxon>
        <taxon>Bacillota</taxon>
        <taxon>Clostridia</taxon>
        <taxon>Lachnospirales</taxon>
        <taxon>Lachnospiraceae</taxon>
        <taxon>Catonella</taxon>
    </lineage>
</organism>
<dbReference type="Proteomes" id="UP000018227">
    <property type="component" value="Unassembled WGS sequence"/>
</dbReference>
<gene>
    <name evidence="3" type="ORF">GCWU0000282_003264</name>
</gene>
<keyword evidence="2" id="KW-0812">Transmembrane</keyword>
<evidence type="ECO:0000256" key="2">
    <source>
        <dbReference type="SAM" id="Phobius"/>
    </source>
</evidence>
<sequence>MEENNNQNELQQPSGANQSNAGGNQNNNGNDNFNQAYEKIAEAAKDGGKTFFSNILNFDVMISTKLIKLLYFLALIGVVISAITTMLSRNPFTGTSNFVWGLLILIFGPIGVRVWAELMVVIFNINDNLAKIKDYFYNKK</sequence>
<dbReference type="Pfam" id="PF14110">
    <property type="entry name" value="DUF4282"/>
    <property type="match status" value="1"/>
</dbReference>
<dbReference type="AlphaFoldDB" id="V2XY99"/>
<dbReference type="OrthoDB" id="280522at2"/>
<accession>V2XY99</accession>
<evidence type="ECO:0000313" key="3">
    <source>
        <dbReference type="EMBL" id="ESL01703.1"/>
    </source>
</evidence>
<dbReference type="RefSeq" id="WP_023356102.1">
    <property type="nucleotide sequence ID" value="NZ_KI535371.1"/>
</dbReference>
<feature type="transmembrane region" description="Helical" evidence="2">
    <location>
        <begin position="69"/>
        <end position="87"/>
    </location>
</feature>
<feature type="transmembrane region" description="Helical" evidence="2">
    <location>
        <begin position="99"/>
        <end position="123"/>
    </location>
</feature>
<keyword evidence="2" id="KW-1133">Transmembrane helix</keyword>
<proteinExistence type="predicted"/>